<comment type="caution">
    <text evidence="1">The sequence shown here is derived from an EMBL/GenBank/DDBJ whole genome shotgun (WGS) entry which is preliminary data.</text>
</comment>
<reference evidence="2" key="1">
    <citation type="submission" date="2016-06" db="EMBL/GenBank/DDBJ databases">
        <title>Parallel loss of symbiosis genes in relatives of nitrogen-fixing non-legume Parasponia.</title>
        <authorList>
            <person name="Van Velzen R."/>
            <person name="Holmer R."/>
            <person name="Bu F."/>
            <person name="Rutten L."/>
            <person name="Van Zeijl A."/>
            <person name="Liu W."/>
            <person name="Santuari L."/>
            <person name="Cao Q."/>
            <person name="Sharma T."/>
            <person name="Shen D."/>
            <person name="Roswanjaya Y."/>
            <person name="Wardhani T."/>
            <person name="Kalhor M.S."/>
            <person name="Jansen J."/>
            <person name="Van den Hoogen J."/>
            <person name="Gungor B."/>
            <person name="Hartog M."/>
            <person name="Hontelez J."/>
            <person name="Verver J."/>
            <person name="Yang W.-C."/>
            <person name="Schijlen E."/>
            <person name="Repin R."/>
            <person name="Schilthuizen M."/>
            <person name="Schranz E."/>
            <person name="Heidstra R."/>
            <person name="Miyata K."/>
            <person name="Fedorova E."/>
            <person name="Kohlen W."/>
            <person name="Bisseling T."/>
            <person name="Smit S."/>
            <person name="Geurts R."/>
        </authorList>
    </citation>
    <scope>NUCLEOTIDE SEQUENCE [LARGE SCALE GENOMIC DNA]</scope>
    <source>
        <strain evidence="2">cv. WU1-14</strain>
    </source>
</reference>
<dbReference type="EMBL" id="JXTB01000659">
    <property type="protein sequence ID" value="PON34444.1"/>
    <property type="molecule type" value="Genomic_DNA"/>
</dbReference>
<gene>
    <name evidence="1" type="ORF">PanWU01x14_344410</name>
</gene>
<protein>
    <submittedName>
        <fullName evidence="1">Uncharacterized protein</fullName>
    </submittedName>
</protein>
<name>A0A2P5AD26_PARAD</name>
<dbReference type="AlphaFoldDB" id="A0A2P5AD26"/>
<evidence type="ECO:0000313" key="1">
    <source>
        <dbReference type="EMBL" id="PON34444.1"/>
    </source>
</evidence>
<keyword evidence="2" id="KW-1185">Reference proteome</keyword>
<dbReference type="Proteomes" id="UP000237105">
    <property type="component" value="Unassembled WGS sequence"/>
</dbReference>
<organism evidence="1 2">
    <name type="scientific">Parasponia andersonii</name>
    <name type="common">Sponia andersonii</name>
    <dbReference type="NCBI Taxonomy" id="3476"/>
    <lineage>
        <taxon>Eukaryota</taxon>
        <taxon>Viridiplantae</taxon>
        <taxon>Streptophyta</taxon>
        <taxon>Embryophyta</taxon>
        <taxon>Tracheophyta</taxon>
        <taxon>Spermatophyta</taxon>
        <taxon>Magnoliopsida</taxon>
        <taxon>eudicotyledons</taxon>
        <taxon>Gunneridae</taxon>
        <taxon>Pentapetalae</taxon>
        <taxon>rosids</taxon>
        <taxon>fabids</taxon>
        <taxon>Rosales</taxon>
        <taxon>Cannabaceae</taxon>
        <taxon>Parasponia</taxon>
    </lineage>
</organism>
<accession>A0A2P5AD26</accession>
<proteinExistence type="predicted"/>
<feature type="non-terminal residue" evidence="1">
    <location>
        <position position="1"/>
    </location>
</feature>
<sequence length="77" mass="8904">VSGCLTSHLLQKLKLLKASLRTWNWEAFRNFSTRVTMAMDRVTKIQNRLHVDSFSEQIFQEEADDLTALGNDFFLAV</sequence>
<evidence type="ECO:0000313" key="2">
    <source>
        <dbReference type="Proteomes" id="UP000237105"/>
    </source>
</evidence>